<evidence type="ECO:0000313" key="2">
    <source>
        <dbReference type="Proteomes" id="UP000032748"/>
    </source>
</evidence>
<dbReference type="EMBL" id="CP011110">
    <property type="protein sequence ID" value="AKA24382.1"/>
    <property type="molecule type" value="Genomic_DNA"/>
</dbReference>
<dbReference type="KEGG" id="pcz:PCL1606_29300"/>
<evidence type="ECO:0000313" key="1">
    <source>
        <dbReference type="EMBL" id="AKA24382.1"/>
    </source>
</evidence>
<gene>
    <name evidence="1" type="ORF">PCL1606_29300</name>
</gene>
<dbReference type="Proteomes" id="UP000032748">
    <property type="component" value="Chromosome"/>
</dbReference>
<reference evidence="1 2" key="1">
    <citation type="journal article" date="2015" name="Mol. Plant Microbe Interact.">
        <title>Comparative Genomic Analysis of Pseudomonas chlororaphis PCL1606 Reveals New Insight into Antifungal Compounds Involved in Biocontrol.</title>
        <authorList>
            <person name="Calderon C.E."/>
            <person name="Ramos C."/>
            <person name="de Vicente A."/>
            <person name="Cazorla F.M."/>
        </authorList>
    </citation>
    <scope>NUCLEOTIDE SEQUENCE [LARGE SCALE GENOMIC DNA]</scope>
    <source>
        <strain evidence="1 2">PCL1606</strain>
    </source>
</reference>
<organism evidence="1 2">
    <name type="scientific">Pseudomonas chlororaphis</name>
    <dbReference type="NCBI Taxonomy" id="587753"/>
    <lineage>
        <taxon>Bacteria</taxon>
        <taxon>Pseudomonadati</taxon>
        <taxon>Pseudomonadota</taxon>
        <taxon>Gammaproteobacteria</taxon>
        <taxon>Pseudomonadales</taxon>
        <taxon>Pseudomonadaceae</taxon>
        <taxon>Pseudomonas</taxon>
    </lineage>
</organism>
<dbReference type="AlphaFoldDB" id="A0A0D5Y056"/>
<protein>
    <submittedName>
        <fullName evidence="1">Uncharacterized protein</fullName>
    </submittedName>
</protein>
<accession>A0A0D5Y056</accession>
<proteinExistence type="predicted"/>
<sequence length="55" mass="6360">MHSNRANRPIPQWWCFTRRMCPVLFRRSLALTSIDRCIAVEIPRCAAWKASDGGL</sequence>
<name>A0A0D5Y056_9PSED</name>